<dbReference type="InterPro" id="IPR038765">
    <property type="entry name" value="Papain-like_cys_pep_sf"/>
</dbReference>
<dbReference type="SMART" id="SM00460">
    <property type="entry name" value="TGc"/>
    <property type="match status" value="1"/>
</dbReference>
<dbReference type="PANTHER" id="PTHR33490:SF6">
    <property type="entry name" value="SLL1049 PROTEIN"/>
    <property type="match status" value="1"/>
</dbReference>
<evidence type="ECO:0000259" key="1">
    <source>
        <dbReference type="SMART" id="SM00460"/>
    </source>
</evidence>
<dbReference type="InterPro" id="IPR002931">
    <property type="entry name" value="Transglutaminase-like"/>
</dbReference>
<keyword evidence="2" id="KW-0645">Protease</keyword>
<gene>
    <name evidence="2" type="ORF">FHW18_001874</name>
</gene>
<feature type="domain" description="Transglutaminase-like" evidence="1">
    <location>
        <begin position="156"/>
        <end position="223"/>
    </location>
</feature>
<accession>A0A7Y9LMY3</accession>
<evidence type="ECO:0000313" key="3">
    <source>
        <dbReference type="Proteomes" id="UP000542125"/>
    </source>
</evidence>
<dbReference type="Pfam" id="PF01841">
    <property type="entry name" value="Transglut_core"/>
    <property type="match status" value="1"/>
</dbReference>
<keyword evidence="3" id="KW-1185">Reference proteome</keyword>
<comment type="caution">
    <text evidence="2">The sequence shown here is derived from an EMBL/GenBank/DDBJ whole genome shotgun (WGS) entry which is preliminary data.</text>
</comment>
<dbReference type="InterPro" id="IPR013589">
    <property type="entry name" value="Bac_transglu_N"/>
</dbReference>
<proteinExistence type="predicted"/>
<sequence length="271" mass="29433">MRLSIRHQTRYTYDSPVLYSIQQIRLTPNSAPTQFVANWDLSVPGKLNTSLDAYGNTLQTLVLTRPITEMTFTATGEVETTPLQDGRLLEGPGRIPLEHFTCTTPLTEVDPAILDLANTITDLKSPSSLVNLAQTIRGKVAYQTGSTEVTGTAAEALAQGKGVCQDHAHLFIACCRARNLPARYVSGYLETSNAPEIGEQAASHAWVDVWLEDCGWISVDVTQGQFASEQYCRLAVGRDYSAAAPLRGMRVGGGNETLSVDVKVQVVVKSF</sequence>
<reference evidence="2 3" key="1">
    <citation type="submission" date="2020-07" db="EMBL/GenBank/DDBJ databases">
        <title>Genomic Encyclopedia of Type Strains, Phase IV (KMG-V): Genome sequencing to study the core and pangenomes of soil and plant-associated prokaryotes.</title>
        <authorList>
            <person name="Whitman W."/>
        </authorList>
    </citation>
    <scope>NUCLEOTIDE SEQUENCE [LARGE SCALE GENOMIC DNA]</scope>
    <source>
        <strain evidence="2 3">SAS40</strain>
    </source>
</reference>
<dbReference type="Pfam" id="PF08379">
    <property type="entry name" value="Bact_transglu_N"/>
    <property type="match status" value="1"/>
</dbReference>
<dbReference type="PANTHER" id="PTHR33490">
    <property type="entry name" value="BLR5614 PROTEIN-RELATED"/>
    <property type="match status" value="1"/>
</dbReference>
<name>A0A7Y9LMY3_9BURK</name>
<evidence type="ECO:0000313" key="2">
    <source>
        <dbReference type="EMBL" id="NYE82603.1"/>
    </source>
</evidence>
<dbReference type="SUPFAM" id="SSF54001">
    <property type="entry name" value="Cysteine proteinases"/>
    <property type="match status" value="1"/>
</dbReference>
<dbReference type="Gene3D" id="3.10.620.30">
    <property type="match status" value="1"/>
</dbReference>
<dbReference type="EMBL" id="JACBYR010000001">
    <property type="protein sequence ID" value="NYE82603.1"/>
    <property type="molecule type" value="Genomic_DNA"/>
</dbReference>
<dbReference type="AlphaFoldDB" id="A0A7Y9LMY3"/>
<keyword evidence="2" id="KW-0378">Hydrolase</keyword>
<dbReference type="GO" id="GO:0008233">
    <property type="term" value="F:peptidase activity"/>
    <property type="evidence" value="ECO:0007669"/>
    <property type="project" value="UniProtKB-KW"/>
</dbReference>
<dbReference type="GO" id="GO:0006508">
    <property type="term" value="P:proteolysis"/>
    <property type="evidence" value="ECO:0007669"/>
    <property type="project" value="UniProtKB-KW"/>
</dbReference>
<dbReference type="Proteomes" id="UP000542125">
    <property type="component" value="Unassembled WGS sequence"/>
</dbReference>
<dbReference type="RefSeq" id="WP_179585635.1">
    <property type="nucleotide sequence ID" value="NZ_JACBYR010000001.1"/>
</dbReference>
<organism evidence="2 3">
    <name type="scientific">Pigmentiphaga litoralis</name>
    <dbReference type="NCBI Taxonomy" id="516702"/>
    <lineage>
        <taxon>Bacteria</taxon>
        <taxon>Pseudomonadati</taxon>
        <taxon>Pseudomonadota</taxon>
        <taxon>Betaproteobacteria</taxon>
        <taxon>Burkholderiales</taxon>
        <taxon>Alcaligenaceae</taxon>
        <taxon>Pigmentiphaga</taxon>
    </lineage>
</organism>
<protein>
    <submittedName>
        <fullName evidence="2">Transglutaminase-like putative cysteine protease</fullName>
    </submittedName>
</protein>